<feature type="chain" id="PRO_5045251062" description="Peptidase" evidence="3">
    <location>
        <begin position="21"/>
        <end position="419"/>
    </location>
</feature>
<organism evidence="4 5">
    <name type="scientific">Streptomyces fuscus</name>
    <dbReference type="NCBI Taxonomy" id="3048495"/>
    <lineage>
        <taxon>Bacteria</taxon>
        <taxon>Bacillati</taxon>
        <taxon>Actinomycetota</taxon>
        <taxon>Actinomycetes</taxon>
        <taxon>Kitasatosporales</taxon>
        <taxon>Streptomycetaceae</taxon>
        <taxon>Streptomyces</taxon>
    </lineage>
</organism>
<gene>
    <name evidence="4" type="ORF">QNN03_20305</name>
</gene>
<evidence type="ECO:0008006" key="6">
    <source>
        <dbReference type="Google" id="ProtNLM"/>
    </source>
</evidence>
<proteinExistence type="predicted"/>
<protein>
    <recommendedName>
        <fullName evidence="6">Peptidase</fullName>
    </recommendedName>
</protein>
<reference evidence="4 5" key="1">
    <citation type="submission" date="2023-05" db="EMBL/GenBank/DDBJ databases">
        <title>Streptomyces fuscus sp. nov., a brown-black pigment producing actinomyces isolated from dry sand of Sea duck farm.</title>
        <authorList>
            <person name="Xie J."/>
            <person name="Shen N."/>
        </authorList>
    </citation>
    <scope>NUCLEOTIDE SEQUENCE [LARGE SCALE GENOMIC DNA]</scope>
    <source>
        <strain evidence="4 5">GXMU-J15</strain>
    </source>
</reference>
<feature type="transmembrane region" description="Helical" evidence="2">
    <location>
        <begin position="390"/>
        <end position="413"/>
    </location>
</feature>
<evidence type="ECO:0000256" key="2">
    <source>
        <dbReference type="SAM" id="Phobius"/>
    </source>
</evidence>
<comment type="caution">
    <text evidence="4">The sequence shown here is derived from an EMBL/GenBank/DDBJ whole genome shotgun (WGS) entry which is preliminary data.</text>
</comment>
<feature type="region of interest" description="Disordered" evidence="1">
    <location>
        <begin position="174"/>
        <end position="206"/>
    </location>
</feature>
<dbReference type="RefSeq" id="WP_285434039.1">
    <property type="nucleotide sequence ID" value="NZ_JASJUS010000018.1"/>
</dbReference>
<evidence type="ECO:0000256" key="3">
    <source>
        <dbReference type="SAM" id="SignalP"/>
    </source>
</evidence>
<name>A0ABT7J1P2_9ACTN</name>
<keyword evidence="2" id="KW-1133">Transmembrane helix</keyword>
<sequence length="419" mass="42977">MCRGAVAAAVLGLWAPSAVAADAEPSYGFAPDARTVPGVAGTAQAVPLTAGRVYRSSLPVSEAVHYRLDLDATSNAYVSATAVPPPDAAVSASDGVRVSVRDGEDHTCSSETETFGGGQSTRPLTAVAERLLNRARQRCATAGTYYAVVERVGTTAPDDAAWDLELAVYSEPALTRPEPTAAPEARSTESATPLTGEEVRRDGGTGFASAVGIGQGVWRTDLTPGQTVFYKVPLGWGERLQATADLAASGAGSRVVVGALELSLHSPVRAVLDGENLNFDGRARSASLDPTPPVAYENRYSSSDEVKGARFGGSYYLAVHLSARMTERFGAGPFAVTLRVRVEGAEQAGPAYGGQFAPRDVFAPVAGVGGASGLPSGGGGADDDDRTMTIVAVSGIGGGTAILAVLGVWTVAVRRRAVP</sequence>
<keyword evidence="2" id="KW-0812">Transmembrane</keyword>
<keyword evidence="2" id="KW-0472">Membrane</keyword>
<accession>A0ABT7J1P2</accession>
<evidence type="ECO:0000256" key="1">
    <source>
        <dbReference type="SAM" id="MobiDB-lite"/>
    </source>
</evidence>
<keyword evidence="5" id="KW-1185">Reference proteome</keyword>
<feature type="signal peptide" evidence="3">
    <location>
        <begin position="1"/>
        <end position="20"/>
    </location>
</feature>
<keyword evidence="3" id="KW-0732">Signal</keyword>
<dbReference type="Proteomes" id="UP001241926">
    <property type="component" value="Unassembled WGS sequence"/>
</dbReference>
<evidence type="ECO:0000313" key="5">
    <source>
        <dbReference type="Proteomes" id="UP001241926"/>
    </source>
</evidence>
<evidence type="ECO:0000313" key="4">
    <source>
        <dbReference type="EMBL" id="MDL2078780.1"/>
    </source>
</evidence>
<dbReference type="EMBL" id="JASJUS010000018">
    <property type="protein sequence ID" value="MDL2078780.1"/>
    <property type="molecule type" value="Genomic_DNA"/>
</dbReference>